<sequence length="193" mass="21914">MRIAVFASGSGSNFQAIVESFQKQDIPGELACLFCDQPNAYVIERAKKENIPYFILAKQPTQTKSDYELQLIHLLRTEQIDLVVLAGYMKILGPDFLAAYPNRVLNLHPSLLPKFPGKQGIKDAYDSLETETGITIHLVDSGVDTGPIIFQKKLKRVKGESLEELEQRIHELEHRYYPKVIGEFIREIVVNDK</sequence>
<feature type="domain" description="Formyl transferase N-terminal" evidence="5">
    <location>
        <begin position="1"/>
        <end position="181"/>
    </location>
</feature>
<dbReference type="EMBL" id="JAFLVX010000026">
    <property type="protein sequence ID" value="MBO0477491.1"/>
    <property type="molecule type" value="Genomic_DNA"/>
</dbReference>
<protein>
    <recommendedName>
        <fullName evidence="4">Phosphoribosylglycinamide formyltransferase</fullName>
        <ecNumber evidence="4">2.1.2.2</ecNumber>
    </recommendedName>
    <alternativeName>
        <fullName evidence="4">5'-phosphoribosylglycinamide transformylase</fullName>
    </alternativeName>
    <alternativeName>
        <fullName evidence="4">GAR transformylase</fullName>
        <shortName evidence="4">GART</shortName>
    </alternativeName>
</protein>
<dbReference type="InterPro" id="IPR036477">
    <property type="entry name" value="Formyl_transf_N_sf"/>
</dbReference>
<accession>A0ABS3HV02</accession>
<keyword evidence="3 4" id="KW-0658">Purine biosynthesis</keyword>
<dbReference type="HAMAP" id="MF_01930">
    <property type="entry name" value="PurN"/>
    <property type="match status" value="1"/>
</dbReference>
<feature type="binding site" evidence="4">
    <location>
        <begin position="11"/>
        <end position="13"/>
    </location>
    <ligand>
        <name>N(1)-(5-phospho-beta-D-ribosyl)glycinamide</name>
        <dbReference type="ChEBI" id="CHEBI:143788"/>
    </ligand>
</feature>
<dbReference type="Proteomes" id="UP000664857">
    <property type="component" value="Unassembled WGS sequence"/>
</dbReference>
<comment type="function">
    <text evidence="4">Catalyzes the transfer of a formyl group from 10-formyltetrahydrofolate to 5-phospho-ribosyl-glycinamide (GAR), producing 5-phospho-ribosyl-N-formylglycinamide (FGAR) and tetrahydrofolate.</text>
</comment>
<evidence type="ECO:0000313" key="6">
    <source>
        <dbReference type="EMBL" id="MBO0477491.1"/>
    </source>
</evidence>
<evidence type="ECO:0000256" key="1">
    <source>
        <dbReference type="ARBA" id="ARBA00005054"/>
    </source>
</evidence>
<reference evidence="6 7" key="1">
    <citation type="submission" date="2021-03" db="EMBL/GenBank/DDBJ databases">
        <title>Enterococcal diversity collection.</title>
        <authorList>
            <person name="Gilmore M.S."/>
            <person name="Schwartzman J."/>
            <person name="Van Tyne D."/>
            <person name="Martin M."/>
            <person name="Earl A.M."/>
            <person name="Manson A.L."/>
            <person name="Straub T."/>
            <person name="Salamzade R."/>
            <person name="Saavedra J."/>
            <person name="Lebreton F."/>
            <person name="Prichula J."/>
            <person name="Schaufler K."/>
            <person name="Gaca A."/>
            <person name="Sgardioli B."/>
            <person name="Wagenaar J."/>
            <person name="Strong T."/>
        </authorList>
    </citation>
    <scope>NUCLEOTIDE SEQUENCE [LARGE SCALE GENOMIC DNA]</scope>
    <source>
        <strain evidence="6 7">DIV0080</strain>
    </source>
</reference>
<feature type="binding site" evidence="4">
    <location>
        <position position="64"/>
    </location>
    <ligand>
        <name>(6R)-10-formyltetrahydrofolate</name>
        <dbReference type="ChEBI" id="CHEBI:195366"/>
    </ligand>
</feature>
<dbReference type="RefSeq" id="WP_206967516.1">
    <property type="nucleotide sequence ID" value="NZ_JAFLVX010000026.1"/>
</dbReference>
<comment type="catalytic activity">
    <reaction evidence="4">
        <text>N(1)-(5-phospho-beta-D-ribosyl)glycinamide + (6R)-10-formyltetrahydrofolate = N(2)-formyl-N(1)-(5-phospho-beta-D-ribosyl)glycinamide + (6S)-5,6,7,8-tetrahydrofolate + H(+)</text>
        <dbReference type="Rhea" id="RHEA:15053"/>
        <dbReference type="ChEBI" id="CHEBI:15378"/>
        <dbReference type="ChEBI" id="CHEBI:57453"/>
        <dbReference type="ChEBI" id="CHEBI:143788"/>
        <dbReference type="ChEBI" id="CHEBI:147286"/>
        <dbReference type="ChEBI" id="CHEBI:195366"/>
        <dbReference type="EC" id="2.1.2.2"/>
    </reaction>
</comment>
<evidence type="ECO:0000256" key="3">
    <source>
        <dbReference type="ARBA" id="ARBA00022755"/>
    </source>
</evidence>
<evidence type="ECO:0000256" key="4">
    <source>
        <dbReference type="HAMAP-Rule" id="MF_01930"/>
    </source>
</evidence>
<dbReference type="PANTHER" id="PTHR43369">
    <property type="entry name" value="PHOSPHORIBOSYLGLYCINAMIDE FORMYLTRANSFERASE"/>
    <property type="match status" value="1"/>
</dbReference>
<feature type="binding site" evidence="4">
    <location>
        <position position="106"/>
    </location>
    <ligand>
        <name>(6R)-10-formyltetrahydrofolate</name>
        <dbReference type="ChEBI" id="CHEBI:195366"/>
    </ligand>
</feature>
<comment type="pathway">
    <text evidence="1 4">Purine metabolism; IMP biosynthesis via de novo pathway; N(2)-formyl-N(1)-(5-phospho-D-ribosyl)glycinamide from N(1)-(5-phospho-D-ribosyl)glycinamide (10-formyl THF route): step 1/1.</text>
</comment>
<dbReference type="SUPFAM" id="SSF53328">
    <property type="entry name" value="Formyltransferase"/>
    <property type="match status" value="1"/>
</dbReference>
<keyword evidence="2 4" id="KW-0808">Transferase</keyword>
<organism evidence="6 7">
    <name type="scientific">Candidatus Vagococcus giribetii</name>
    <dbReference type="NCBI Taxonomy" id="2230876"/>
    <lineage>
        <taxon>Bacteria</taxon>
        <taxon>Bacillati</taxon>
        <taxon>Bacillota</taxon>
        <taxon>Bacilli</taxon>
        <taxon>Lactobacillales</taxon>
        <taxon>Enterococcaceae</taxon>
        <taxon>Vagococcus</taxon>
    </lineage>
</organism>
<feature type="binding site" evidence="4">
    <location>
        <begin position="89"/>
        <end position="92"/>
    </location>
    <ligand>
        <name>(6R)-10-formyltetrahydrofolate</name>
        <dbReference type="ChEBI" id="CHEBI:195366"/>
    </ligand>
</feature>
<feature type="active site" description="Proton donor" evidence="4">
    <location>
        <position position="108"/>
    </location>
</feature>
<evidence type="ECO:0000259" key="5">
    <source>
        <dbReference type="Pfam" id="PF00551"/>
    </source>
</evidence>
<comment type="caution">
    <text evidence="6">The sequence shown here is derived from an EMBL/GenBank/DDBJ whole genome shotgun (WGS) entry which is preliminary data.</text>
</comment>
<dbReference type="InterPro" id="IPR004607">
    <property type="entry name" value="GART"/>
</dbReference>
<dbReference type="EC" id="2.1.2.2" evidence="4"/>
<evidence type="ECO:0000313" key="7">
    <source>
        <dbReference type="Proteomes" id="UP000664857"/>
    </source>
</evidence>
<dbReference type="PANTHER" id="PTHR43369:SF2">
    <property type="entry name" value="PHOSPHORIBOSYLGLYCINAMIDE FORMYLTRANSFERASE"/>
    <property type="match status" value="1"/>
</dbReference>
<dbReference type="GO" id="GO:0004644">
    <property type="term" value="F:phosphoribosylglycinamide formyltransferase activity"/>
    <property type="evidence" value="ECO:0007669"/>
    <property type="project" value="UniProtKB-EC"/>
</dbReference>
<name>A0ABS3HV02_9ENTE</name>
<gene>
    <name evidence="4 6" type="primary">purN</name>
    <name evidence="6" type="ORF">DOK76_10430</name>
</gene>
<dbReference type="CDD" id="cd08645">
    <property type="entry name" value="FMT_core_GART"/>
    <property type="match status" value="1"/>
</dbReference>
<dbReference type="InterPro" id="IPR002376">
    <property type="entry name" value="Formyl_transf_N"/>
</dbReference>
<evidence type="ECO:0000256" key="2">
    <source>
        <dbReference type="ARBA" id="ARBA00022679"/>
    </source>
</evidence>
<keyword evidence="7" id="KW-1185">Reference proteome</keyword>
<dbReference type="Gene3D" id="3.40.50.170">
    <property type="entry name" value="Formyl transferase, N-terminal domain"/>
    <property type="match status" value="1"/>
</dbReference>
<feature type="site" description="Raises pKa of active site His" evidence="4">
    <location>
        <position position="144"/>
    </location>
</feature>
<dbReference type="Pfam" id="PF00551">
    <property type="entry name" value="Formyl_trans_N"/>
    <property type="match status" value="1"/>
</dbReference>
<dbReference type="NCBIfam" id="TIGR00639">
    <property type="entry name" value="PurN"/>
    <property type="match status" value="1"/>
</dbReference>
<comment type="similarity">
    <text evidence="4">Belongs to the GART family.</text>
</comment>
<proteinExistence type="inferred from homology"/>